<evidence type="ECO:0008006" key="4">
    <source>
        <dbReference type="Google" id="ProtNLM"/>
    </source>
</evidence>
<gene>
    <name evidence="2" type="ORF">ACFQ07_19340</name>
</gene>
<dbReference type="Proteomes" id="UP001597083">
    <property type="component" value="Unassembled WGS sequence"/>
</dbReference>
<protein>
    <recommendedName>
        <fullName evidence="4">MFS transporter</fullName>
    </recommendedName>
</protein>
<feature type="transmembrane region" description="Helical" evidence="1">
    <location>
        <begin position="14"/>
        <end position="32"/>
    </location>
</feature>
<reference evidence="3" key="1">
    <citation type="journal article" date="2019" name="Int. J. Syst. Evol. Microbiol.">
        <title>The Global Catalogue of Microorganisms (GCM) 10K type strain sequencing project: providing services to taxonomists for standard genome sequencing and annotation.</title>
        <authorList>
            <consortium name="The Broad Institute Genomics Platform"/>
            <consortium name="The Broad Institute Genome Sequencing Center for Infectious Disease"/>
            <person name="Wu L."/>
            <person name="Ma J."/>
        </authorList>
    </citation>
    <scope>NUCLEOTIDE SEQUENCE [LARGE SCALE GENOMIC DNA]</scope>
    <source>
        <strain evidence="3">JCM 31696</strain>
    </source>
</reference>
<feature type="non-terminal residue" evidence="2">
    <location>
        <position position="1"/>
    </location>
</feature>
<evidence type="ECO:0000313" key="3">
    <source>
        <dbReference type="Proteomes" id="UP001597083"/>
    </source>
</evidence>
<keyword evidence="3" id="KW-1185">Reference proteome</keyword>
<dbReference type="EMBL" id="JBHTIR010002912">
    <property type="protein sequence ID" value="MFD0854402.1"/>
    <property type="molecule type" value="Genomic_DNA"/>
</dbReference>
<organism evidence="2 3">
    <name type="scientific">Actinomadura adrarensis</name>
    <dbReference type="NCBI Taxonomy" id="1819600"/>
    <lineage>
        <taxon>Bacteria</taxon>
        <taxon>Bacillati</taxon>
        <taxon>Actinomycetota</taxon>
        <taxon>Actinomycetes</taxon>
        <taxon>Streptosporangiales</taxon>
        <taxon>Thermomonosporaceae</taxon>
        <taxon>Actinomadura</taxon>
    </lineage>
</organism>
<keyword evidence="1" id="KW-0472">Membrane</keyword>
<keyword evidence="1" id="KW-1133">Transmembrane helix</keyword>
<keyword evidence="1" id="KW-0812">Transmembrane</keyword>
<sequence>GWPSHGTAPARRPAALFLLATPAIAVLTWLALNPPEPDHPPDRAVSVQVVDIALPSGDGLASSLDNYEQLVNTSTTLAFTAAALAVALANGLVILRSRPTEPANE</sequence>
<proteinExistence type="predicted"/>
<evidence type="ECO:0000313" key="2">
    <source>
        <dbReference type="EMBL" id="MFD0854402.1"/>
    </source>
</evidence>
<evidence type="ECO:0000256" key="1">
    <source>
        <dbReference type="SAM" id="Phobius"/>
    </source>
</evidence>
<comment type="caution">
    <text evidence="2">The sequence shown here is derived from an EMBL/GenBank/DDBJ whole genome shotgun (WGS) entry which is preliminary data.</text>
</comment>
<name>A0ABW3CLC9_9ACTN</name>
<feature type="transmembrane region" description="Helical" evidence="1">
    <location>
        <begin position="76"/>
        <end position="95"/>
    </location>
</feature>
<accession>A0ABW3CLC9</accession>